<organism evidence="1 2">
    <name type="scientific">Biomphalaria pfeifferi</name>
    <name type="common">Bloodfluke planorb</name>
    <name type="synonym">Freshwater snail</name>
    <dbReference type="NCBI Taxonomy" id="112525"/>
    <lineage>
        <taxon>Eukaryota</taxon>
        <taxon>Metazoa</taxon>
        <taxon>Spiralia</taxon>
        <taxon>Lophotrochozoa</taxon>
        <taxon>Mollusca</taxon>
        <taxon>Gastropoda</taxon>
        <taxon>Heterobranchia</taxon>
        <taxon>Euthyneura</taxon>
        <taxon>Panpulmonata</taxon>
        <taxon>Hygrophila</taxon>
        <taxon>Lymnaeoidea</taxon>
        <taxon>Planorbidae</taxon>
        <taxon>Biomphalaria</taxon>
    </lineage>
</organism>
<dbReference type="Proteomes" id="UP001233172">
    <property type="component" value="Unassembled WGS sequence"/>
</dbReference>
<protein>
    <submittedName>
        <fullName evidence="1">Uncharacterized protein</fullName>
    </submittedName>
</protein>
<keyword evidence="2" id="KW-1185">Reference proteome</keyword>
<evidence type="ECO:0000313" key="2">
    <source>
        <dbReference type="Proteomes" id="UP001233172"/>
    </source>
</evidence>
<dbReference type="AlphaFoldDB" id="A0AAD8ASZ1"/>
<sequence>MQQFTRLIRARDVGVASISKLSKVQFIDLSCKGLTRAPHRVTVTRTRNLLTIRYAWDSNQRELTHPLNRGNSSLDILYDMNIIQSRGFNLLIQCELL</sequence>
<evidence type="ECO:0000313" key="1">
    <source>
        <dbReference type="EMBL" id="KAK0041894.1"/>
    </source>
</evidence>
<accession>A0AAD8ASZ1</accession>
<dbReference type="EMBL" id="JASAOG010000257">
    <property type="protein sequence ID" value="KAK0041894.1"/>
    <property type="molecule type" value="Genomic_DNA"/>
</dbReference>
<feature type="non-terminal residue" evidence="1">
    <location>
        <position position="97"/>
    </location>
</feature>
<comment type="caution">
    <text evidence="1">The sequence shown here is derived from an EMBL/GenBank/DDBJ whole genome shotgun (WGS) entry which is preliminary data.</text>
</comment>
<name>A0AAD8ASZ1_BIOPF</name>
<gene>
    <name evidence="1" type="ORF">Bpfe_028688</name>
</gene>
<proteinExistence type="predicted"/>
<reference evidence="1" key="1">
    <citation type="journal article" date="2023" name="PLoS Negl. Trop. Dis.">
        <title>A genome sequence for Biomphalaria pfeifferi, the major vector snail for the human-infecting parasite Schistosoma mansoni.</title>
        <authorList>
            <person name="Bu L."/>
            <person name="Lu L."/>
            <person name="Laidemitt M.R."/>
            <person name="Zhang S.M."/>
            <person name="Mutuku M."/>
            <person name="Mkoji G."/>
            <person name="Steinauer M."/>
            <person name="Loker E.S."/>
        </authorList>
    </citation>
    <scope>NUCLEOTIDE SEQUENCE</scope>
    <source>
        <strain evidence="1">KasaAsao</strain>
    </source>
</reference>
<reference evidence="1" key="2">
    <citation type="submission" date="2023-04" db="EMBL/GenBank/DDBJ databases">
        <authorList>
            <person name="Bu L."/>
            <person name="Lu L."/>
            <person name="Laidemitt M.R."/>
            <person name="Zhang S.M."/>
            <person name="Mutuku M."/>
            <person name="Mkoji G."/>
            <person name="Steinauer M."/>
            <person name="Loker E.S."/>
        </authorList>
    </citation>
    <scope>NUCLEOTIDE SEQUENCE</scope>
    <source>
        <strain evidence="1">KasaAsao</strain>
        <tissue evidence="1">Whole Snail</tissue>
    </source>
</reference>